<dbReference type="Pfam" id="PF09261">
    <property type="entry name" value="Alpha-mann_mid"/>
    <property type="match status" value="1"/>
</dbReference>
<keyword evidence="3 6" id="KW-0378">Hydrolase</keyword>
<reference evidence="6 7" key="1">
    <citation type="submission" date="2022-09" db="EMBL/GenBank/DDBJ databases">
        <title>Chelativorans salina sp. nov., a novel slightly halophilic bacterium isolated from a saline lake sediment enrichment.</title>
        <authorList>
            <person name="Gao L."/>
            <person name="Fang B.-Z."/>
            <person name="Li W.-J."/>
        </authorList>
    </citation>
    <scope>NUCLEOTIDE SEQUENCE [LARGE SCALE GENOMIC DNA]</scope>
    <source>
        <strain evidence="6 7">EGI FJ00035</strain>
    </source>
</reference>
<comment type="similarity">
    <text evidence="1">Belongs to the glycosyl hydrolase 38 family.</text>
</comment>
<dbReference type="RefSeq" id="WP_260907058.1">
    <property type="nucleotide sequence ID" value="NZ_JAOCZP010000012.1"/>
</dbReference>
<dbReference type="Pfam" id="PF01074">
    <property type="entry name" value="Glyco_hydro_38N"/>
    <property type="match status" value="1"/>
</dbReference>
<proteinExistence type="inferred from homology"/>
<dbReference type="SMART" id="SM00872">
    <property type="entry name" value="Alpha-mann_mid"/>
    <property type="match status" value="1"/>
</dbReference>
<dbReference type="Gene3D" id="2.70.98.30">
    <property type="entry name" value="Golgi alpha-mannosidase II, domain 4"/>
    <property type="match status" value="1"/>
</dbReference>
<comment type="caution">
    <text evidence="6">The sequence shown here is derived from an EMBL/GenBank/DDBJ whole genome shotgun (WGS) entry which is preliminary data.</text>
</comment>
<dbReference type="InterPro" id="IPR000602">
    <property type="entry name" value="Glyco_hydro_38_N"/>
</dbReference>
<evidence type="ECO:0000256" key="1">
    <source>
        <dbReference type="ARBA" id="ARBA00009792"/>
    </source>
</evidence>
<keyword evidence="2" id="KW-0479">Metal-binding</keyword>
<dbReference type="InterPro" id="IPR041147">
    <property type="entry name" value="GH38_C"/>
</dbReference>
<accession>A0ABT2LUK9</accession>
<evidence type="ECO:0000256" key="3">
    <source>
        <dbReference type="ARBA" id="ARBA00022801"/>
    </source>
</evidence>
<dbReference type="InterPro" id="IPR011013">
    <property type="entry name" value="Gal_mutarotase_sf_dom"/>
</dbReference>
<sequence length="1033" mass="115869">MHRITKIDHLLGVLRERIFQPLNVNVPLQFRQQPNGGNTATPEDGWQEMRNDLVWGGPERRFEFAGTAVIPEAAAGHRVYLSIEAEFGRPMGRTDPQCLVWIGDRIAQGVDGNHREVLLTENAVAGERFEIFIEAETIEDRRLLGFSAALLVHDAVAEKVYYDLRVPVDVARHLPDEDTRRHLIFNCVDEALAAIDFRPGNPARFTASLAAAEAIAARVYEATDFEKKPTVVATGHTHIDVAWLWRLAATRRKMARSMATALKLMEEYPDYRFMYNQGVLLDWLEEDYPELFARLSDRVSEGRFEIEGALWLEPDANITGGESFVRHILHGVHYHEEKFGVRPRIVWLPDTFGYTAALPQLMRLSGLDVFVTHKLSWNDTNRMPYDTFHWQGIDGTRVAAYFLTTQPYDSKSIGTTYNADLKPTHVMGAWRRYGQQAVNDEIFLVYGHGDGGGGPTREMLENVRRMERGIPGCPKVRHEHMRPFFDRLLARMKAAPEDFPTWVGELYLEFHRGTLTSVAKNKRNNRLAEIALREIEALAVLANLAHGHPYPSERLHRLWRIVLLNQFHDILPGSSVGGVYEDSDRDYASFFEEAAALTAELASILAGQGENLLFNALGRPRAGLVALPGAEAKTILDGDKRLPTQTMHRADGALEQVAPVAAVPALGTRIVRVEDGGATVEGSGDLAVSERHIENAVLAVAFDEKGRITSIRDKRNGRQVLKPGERANRLQAFRDLPVAYDAWEIDPDFEDQAWEIDDLVSAQVVETGPYRAAIRFEWRYERSRIVQVAALEAGSARLDIDTFVDWHENHTLVKAAFPLDIRADAVNAEIQFGHVRRPTHRNTSWDRARFECAMHRWLDVSEPDFGAALLNDCKYGYDAKGTTLRLTLLRSPTSPWTEADQGQHRFRYALLVHHGTFAGEGVPAAAEAFNMPLRLLEGGNGSAGDPISLLEVEGEGVTVESVKKAEAGEEIVLRLWETHGRQTEAALILPAGFAEAAEVDLLERNPQALPVTDGRLRLGFTPFQIRTVRLKRG</sequence>
<evidence type="ECO:0000256" key="2">
    <source>
        <dbReference type="ARBA" id="ARBA00022723"/>
    </source>
</evidence>
<dbReference type="SUPFAM" id="SSF88713">
    <property type="entry name" value="Glycoside hydrolase/deacetylase"/>
    <property type="match status" value="1"/>
</dbReference>
<keyword evidence="4" id="KW-0326">Glycosidase</keyword>
<dbReference type="Pfam" id="PF07748">
    <property type="entry name" value="Glyco_hydro_38C"/>
    <property type="match status" value="1"/>
</dbReference>
<dbReference type="CDD" id="cd10789">
    <property type="entry name" value="GH38N_AMII_ER_cytosolic"/>
    <property type="match status" value="1"/>
</dbReference>
<dbReference type="InterPro" id="IPR011682">
    <property type="entry name" value="Glyco_hydro_38_C"/>
</dbReference>
<dbReference type="InterPro" id="IPR037094">
    <property type="entry name" value="Glyco_hydro_38_cen_sf"/>
</dbReference>
<evidence type="ECO:0000259" key="5">
    <source>
        <dbReference type="SMART" id="SM00872"/>
    </source>
</evidence>
<dbReference type="InterPro" id="IPR027291">
    <property type="entry name" value="Glyco_hydro_38_N_sf"/>
</dbReference>
<dbReference type="EMBL" id="JAOCZP010000012">
    <property type="protein sequence ID" value="MCT7378204.1"/>
    <property type="molecule type" value="Genomic_DNA"/>
</dbReference>
<keyword evidence="7" id="KW-1185">Reference proteome</keyword>
<dbReference type="Proteomes" id="UP001320831">
    <property type="component" value="Unassembled WGS sequence"/>
</dbReference>
<dbReference type="Gene3D" id="3.20.110.10">
    <property type="entry name" value="Glycoside hydrolase 38, N terminal domain"/>
    <property type="match status" value="1"/>
</dbReference>
<dbReference type="Pfam" id="PF17677">
    <property type="entry name" value="Glyco_hydro38C2"/>
    <property type="match status" value="1"/>
</dbReference>
<feature type="domain" description="Glycoside hydrolase family 38 central" evidence="5">
    <location>
        <begin position="509"/>
        <end position="587"/>
    </location>
</feature>
<organism evidence="6 7">
    <name type="scientific">Chelativorans salis</name>
    <dbReference type="NCBI Taxonomy" id="2978478"/>
    <lineage>
        <taxon>Bacteria</taxon>
        <taxon>Pseudomonadati</taxon>
        <taxon>Pseudomonadota</taxon>
        <taxon>Alphaproteobacteria</taxon>
        <taxon>Hyphomicrobiales</taxon>
        <taxon>Phyllobacteriaceae</taxon>
        <taxon>Chelativorans</taxon>
    </lineage>
</organism>
<gene>
    <name evidence="6" type="ORF">N5A92_24630</name>
</gene>
<dbReference type="Gene3D" id="2.60.40.2220">
    <property type="match status" value="1"/>
</dbReference>
<evidence type="ECO:0000313" key="7">
    <source>
        <dbReference type="Proteomes" id="UP001320831"/>
    </source>
</evidence>
<dbReference type="InterPro" id="IPR011330">
    <property type="entry name" value="Glyco_hydro/deAcase_b/a-brl"/>
</dbReference>
<dbReference type="PANTHER" id="PTHR46017:SF1">
    <property type="entry name" value="ALPHA-MANNOSIDASE 2C1"/>
    <property type="match status" value="1"/>
</dbReference>
<name>A0ABT2LUK9_9HYPH</name>
<dbReference type="PANTHER" id="PTHR46017">
    <property type="entry name" value="ALPHA-MANNOSIDASE 2C1"/>
    <property type="match status" value="1"/>
</dbReference>
<protein>
    <submittedName>
        <fullName evidence="6">Glycosyl hydrolase-related protein</fullName>
    </submittedName>
</protein>
<dbReference type="InterPro" id="IPR015341">
    <property type="entry name" value="Glyco_hydro_38_cen"/>
</dbReference>
<dbReference type="GO" id="GO:0016787">
    <property type="term" value="F:hydrolase activity"/>
    <property type="evidence" value="ECO:0007669"/>
    <property type="project" value="UniProtKB-KW"/>
</dbReference>
<dbReference type="InterPro" id="IPR028995">
    <property type="entry name" value="Glyco_hydro_57/38_cen_sf"/>
</dbReference>
<dbReference type="SUPFAM" id="SSF88688">
    <property type="entry name" value="Families 57/38 glycoside transferase middle domain"/>
    <property type="match status" value="1"/>
</dbReference>
<dbReference type="Gene3D" id="1.20.1270.50">
    <property type="entry name" value="Glycoside hydrolase family 38, central domain"/>
    <property type="match status" value="1"/>
</dbReference>
<evidence type="ECO:0000256" key="4">
    <source>
        <dbReference type="ARBA" id="ARBA00023295"/>
    </source>
</evidence>
<evidence type="ECO:0000313" key="6">
    <source>
        <dbReference type="EMBL" id="MCT7378204.1"/>
    </source>
</evidence>
<dbReference type="SUPFAM" id="SSF74650">
    <property type="entry name" value="Galactose mutarotase-like"/>
    <property type="match status" value="1"/>
</dbReference>